<protein>
    <submittedName>
        <fullName evidence="2">Uncharacterized protein</fullName>
    </submittedName>
</protein>
<accession>A0A382GKK9</accession>
<name>A0A382GKK9_9ZZZZ</name>
<keyword evidence="1" id="KW-0812">Transmembrane</keyword>
<gene>
    <name evidence="2" type="ORF">METZ01_LOCUS228021</name>
</gene>
<reference evidence="2" key="1">
    <citation type="submission" date="2018-05" db="EMBL/GenBank/DDBJ databases">
        <authorList>
            <person name="Lanie J.A."/>
            <person name="Ng W.-L."/>
            <person name="Kazmierczak K.M."/>
            <person name="Andrzejewski T.M."/>
            <person name="Davidsen T.M."/>
            <person name="Wayne K.J."/>
            <person name="Tettelin H."/>
            <person name="Glass J.I."/>
            <person name="Rusch D."/>
            <person name="Podicherti R."/>
            <person name="Tsui H.-C.T."/>
            <person name="Winkler M.E."/>
        </authorList>
    </citation>
    <scope>NUCLEOTIDE SEQUENCE</scope>
</reference>
<evidence type="ECO:0000256" key="1">
    <source>
        <dbReference type="SAM" id="Phobius"/>
    </source>
</evidence>
<keyword evidence="1" id="KW-0472">Membrane</keyword>
<dbReference type="EMBL" id="UINC01055833">
    <property type="protein sequence ID" value="SVB75167.1"/>
    <property type="molecule type" value="Genomic_DNA"/>
</dbReference>
<proteinExistence type="predicted"/>
<evidence type="ECO:0000313" key="2">
    <source>
        <dbReference type="EMBL" id="SVB75167.1"/>
    </source>
</evidence>
<keyword evidence="1" id="KW-1133">Transmembrane helix</keyword>
<organism evidence="2">
    <name type="scientific">marine metagenome</name>
    <dbReference type="NCBI Taxonomy" id="408172"/>
    <lineage>
        <taxon>unclassified sequences</taxon>
        <taxon>metagenomes</taxon>
        <taxon>ecological metagenomes</taxon>
    </lineage>
</organism>
<sequence length="58" mass="6847">MSYLTIFLGLIGLLSAFLFFYLLKFKAFSKQTNRGNRIRWNSYIPYKNKDSDKSKKSS</sequence>
<feature type="transmembrane region" description="Helical" evidence="1">
    <location>
        <begin position="6"/>
        <end position="23"/>
    </location>
</feature>
<dbReference type="AlphaFoldDB" id="A0A382GKK9"/>